<evidence type="ECO:0000256" key="3">
    <source>
        <dbReference type="ARBA" id="ARBA00022729"/>
    </source>
</evidence>
<dbReference type="InterPro" id="IPR051455">
    <property type="entry name" value="Bact_solute-bind_prot3"/>
</dbReference>
<keyword evidence="7" id="KW-1185">Reference proteome</keyword>
<dbReference type="Gene3D" id="3.40.190.10">
    <property type="entry name" value="Periplasmic binding protein-like II"/>
    <property type="match status" value="2"/>
</dbReference>
<comment type="similarity">
    <text evidence="1 4">Belongs to the bacterial solute-binding protein 3 family.</text>
</comment>
<evidence type="ECO:0000256" key="1">
    <source>
        <dbReference type="ARBA" id="ARBA00010333"/>
    </source>
</evidence>
<dbReference type="PANTHER" id="PTHR30085">
    <property type="entry name" value="AMINO ACID ABC TRANSPORTER PERMEASE"/>
    <property type="match status" value="1"/>
</dbReference>
<accession>A0ABY7YWG9</accession>
<name>A0ABY7YWG9_9HYPH</name>
<evidence type="ECO:0000313" key="7">
    <source>
        <dbReference type="Proteomes" id="UP001222118"/>
    </source>
</evidence>
<evidence type="ECO:0000256" key="2">
    <source>
        <dbReference type="ARBA" id="ARBA00022448"/>
    </source>
</evidence>
<dbReference type="SMART" id="SM00062">
    <property type="entry name" value="PBPb"/>
    <property type="match status" value="1"/>
</dbReference>
<dbReference type="Proteomes" id="UP001222118">
    <property type="component" value="Chromosome"/>
</dbReference>
<gene>
    <name evidence="6" type="ORF">PSQ90_15105</name>
</gene>
<dbReference type="Pfam" id="PF00497">
    <property type="entry name" value="SBP_bac_3"/>
    <property type="match status" value="1"/>
</dbReference>
<protein>
    <submittedName>
        <fullName evidence="6">Transporter substrate-binding domain-containing protein</fullName>
    </submittedName>
</protein>
<dbReference type="EMBL" id="CP118247">
    <property type="protein sequence ID" value="WDR05581.1"/>
    <property type="molecule type" value="Genomic_DNA"/>
</dbReference>
<dbReference type="InterPro" id="IPR001638">
    <property type="entry name" value="Solute-binding_3/MltF_N"/>
</dbReference>
<reference evidence="6 7" key="1">
    <citation type="submission" date="2023-02" db="EMBL/GenBank/DDBJ databases">
        <title>Devosia chondri sp. nov., isolated from the phycosphere of marine algae.</title>
        <authorList>
            <person name="Kim J.M."/>
            <person name="Lee J.K."/>
            <person name="Choi B.J."/>
            <person name="Bayburt H."/>
            <person name="Jeon C.O."/>
        </authorList>
    </citation>
    <scope>NUCLEOTIDE SEQUENCE [LARGE SCALE GENOMIC DNA]</scope>
    <source>
        <strain evidence="6 7">G2-5</strain>
    </source>
</reference>
<dbReference type="PROSITE" id="PS01039">
    <property type="entry name" value="SBP_BACTERIAL_3"/>
    <property type="match status" value="1"/>
</dbReference>
<keyword evidence="2" id="KW-0813">Transport</keyword>
<keyword evidence="3" id="KW-0732">Signal</keyword>
<dbReference type="PANTHER" id="PTHR30085:SF7">
    <property type="entry name" value="AMINO-ACID ABC TRANSPORTER-BINDING PROTEIN YHDW-RELATED"/>
    <property type="match status" value="1"/>
</dbReference>
<dbReference type="InterPro" id="IPR018313">
    <property type="entry name" value="SBP_3_CS"/>
</dbReference>
<evidence type="ECO:0000259" key="5">
    <source>
        <dbReference type="SMART" id="SM00062"/>
    </source>
</evidence>
<dbReference type="SUPFAM" id="SSF53850">
    <property type="entry name" value="Periplasmic binding protein-like II"/>
    <property type="match status" value="1"/>
</dbReference>
<sequence length="343" mass="37504">MKARVVGAARIILICIGYLMIVQASAWATTLETVRERGFLICGANAALPGFSEQDANGRWSGFDVDLCRGIAAAIFGNPDMIEFRPLPGESRFAPLQTGDIDVMTRDGPWTQKRDSVFGVRYVTTSFFDGQAFMVPQSLGAVSAYELDNISICVLDGGDEQSQLQDFFFSNQASYTEILYEDVADLGVAYRAGLCKGVSAPARQLQVVRRSLPDPANHRILPERISKELLGPVVRVDDDQWFKIVQWTVFALINAEEVGITSLNIDSLSAARTQGVRRILGTEGDYGKPLGLSATFMKDAIRAVGNYGELYDRNFGPQTGAALLRGQNALWSNGGQMYAPPIR</sequence>
<dbReference type="RefSeq" id="WP_282211100.1">
    <property type="nucleotide sequence ID" value="NZ_CP118247.1"/>
</dbReference>
<evidence type="ECO:0000256" key="4">
    <source>
        <dbReference type="RuleBase" id="RU003744"/>
    </source>
</evidence>
<organism evidence="6 7">
    <name type="scientific">Devosia rhodophyticola</name>
    <dbReference type="NCBI Taxonomy" id="3026423"/>
    <lineage>
        <taxon>Bacteria</taxon>
        <taxon>Pseudomonadati</taxon>
        <taxon>Pseudomonadota</taxon>
        <taxon>Alphaproteobacteria</taxon>
        <taxon>Hyphomicrobiales</taxon>
        <taxon>Devosiaceae</taxon>
        <taxon>Devosia</taxon>
    </lineage>
</organism>
<evidence type="ECO:0000313" key="6">
    <source>
        <dbReference type="EMBL" id="WDR05581.1"/>
    </source>
</evidence>
<feature type="domain" description="Solute-binding protein family 3/N-terminal" evidence="5">
    <location>
        <begin position="39"/>
        <end position="268"/>
    </location>
</feature>
<proteinExistence type="inferred from homology"/>